<accession>C1N6Y4</accession>
<protein>
    <submittedName>
        <fullName evidence="13">Phosphofructokinase</fullName>
    </submittedName>
</protein>
<dbReference type="AlphaFoldDB" id="C1N6Y4"/>
<dbReference type="GO" id="GO:0006002">
    <property type="term" value="P:fructose 6-phosphate metabolic process"/>
    <property type="evidence" value="ECO:0007669"/>
    <property type="project" value="InterPro"/>
</dbReference>
<proteinExistence type="predicted"/>
<evidence type="ECO:0000256" key="3">
    <source>
        <dbReference type="ARBA" id="ARBA00022679"/>
    </source>
</evidence>
<dbReference type="GO" id="GO:0005524">
    <property type="term" value="F:ATP binding"/>
    <property type="evidence" value="ECO:0007669"/>
    <property type="project" value="UniProtKB-KW"/>
</dbReference>
<dbReference type="InterPro" id="IPR022953">
    <property type="entry name" value="ATP_PFK"/>
</dbReference>
<keyword evidence="4" id="KW-0479">Metal-binding</keyword>
<evidence type="ECO:0000313" key="14">
    <source>
        <dbReference type="Proteomes" id="UP000001876"/>
    </source>
</evidence>
<dbReference type="eggNOG" id="KOG2440">
    <property type="taxonomic scope" value="Eukaryota"/>
</dbReference>
<keyword evidence="8" id="KW-0460">Magnesium</keyword>
<dbReference type="NCBIfam" id="NF005301">
    <property type="entry name" value="PRK06830.1"/>
    <property type="match status" value="1"/>
</dbReference>
<gene>
    <name evidence="13" type="primary">PFK</name>
    <name evidence="13" type="ORF">MICPUCDRAFT_53485</name>
</gene>
<dbReference type="STRING" id="564608.C1N6Y4"/>
<dbReference type="InterPro" id="IPR050929">
    <property type="entry name" value="PFKA"/>
</dbReference>
<dbReference type="KEGG" id="mpp:MICPUCDRAFT_53485"/>
<dbReference type="EMBL" id="GG663749">
    <property type="protein sequence ID" value="EEH52185.1"/>
    <property type="molecule type" value="Genomic_DNA"/>
</dbReference>
<evidence type="ECO:0000259" key="12">
    <source>
        <dbReference type="Pfam" id="PF00365"/>
    </source>
</evidence>
<comment type="cofactor">
    <cofactor evidence="1">
        <name>Mg(2+)</name>
        <dbReference type="ChEBI" id="CHEBI:18420"/>
    </cofactor>
</comment>
<comment type="function">
    <text evidence="2">Catalyzes the phosphorylation of D-fructose 6-phosphate to fructose 1,6-bisphosphate by ATP, the first committing step of glycolysis.</text>
</comment>
<feature type="compositionally biased region" description="Basic and acidic residues" evidence="11">
    <location>
        <begin position="20"/>
        <end position="34"/>
    </location>
</feature>
<dbReference type="InterPro" id="IPR035966">
    <property type="entry name" value="PKF_sf"/>
</dbReference>
<organism evidence="14">
    <name type="scientific">Micromonas pusilla (strain CCMP1545)</name>
    <name type="common">Picoplanktonic green alga</name>
    <dbReference type="NCBI Taxonomy" id="564608"/>
    <lineage>
        <taxon>Eukaryota</taxon>
        <taxon>Viridiplantae</taxon>
        <taxon>Chlorophyta</taxon>
        <taxon>Mamiellophyceae</taxon>
        <taxon>Mamiellales</taxon>
        <taxon>Mamiellaceae</taxon>
        <taxon>Micromonas</taxon>
    </lineage>
</organism>
<dbReference type="GO" id="GO:0003872">
    <property type="term" value="F:6-phosphofructokinase activity"/>
    <property type="evidence" value="ECO:0007669"/>
    <property type="project" value="UniProtKB-EC"/>
</dbReference>
<dbReference type="GO" id="GO:0046872">
    <property type="term" value="F:metal ion binding"/>
    <property type="evidence" value="ECO:0007669"/>
    <property type="project" value="UniProtKB-KW"/>
</dbReference>
<sequence length="567" mass="59992">MATTHAVAPRAVSLTTRARSGRDGRSSRATEIARARRGRPPAENVRAATIPSSLPIAPSSRPRSTTVAAVATDSSAASSPEDSSFEPKPWWEEKYTWRIGGPNDIPCVHLKDVYRGETPLEPQPSPFCTRSSCPVDLGGGAPRTPVNLNRVFVSELDRVLLKSMAFGSPDSLSAECDATCDDDGEPVCDVCAFEPEFCIRAGPRAEIYFDPPTVHAAIVNCGGLCPGINDVIRSVVTTLEVGYGVQKISGIRFGFGGFWKDGVENLPLSRKSTSALQQQGGSIIGCGRGGGDVPKIVDSIESQGINMVFVIGGNGTHAGANAVSKECAKRGLKVSVVGIPKTIDNDILHIDKTFGFDTAVEEAQKAIQAAAVEAKSALNGVGVVKLMGRQSGFIALHASLANGNVDVCLIPELPFAMEGPTGVVAHVKRLLDNQGHAIIVLAEGAGQEYVQGAGGVDAGGNPKLGDIGPWFCKRLKQEMSADVKYIDPTYMVRGCAANAHDSIYCAILGQNAVHGAMAGYTGISIGMVNTHAVFLPIERLIEKERLVDPDGRMWQRLLTSTGQPDFY</sequence>
<dbReference type="PRINTS" id="PR00476">
    <property type="entry name" value="PHFRCTKINASE"/>
</dbReference>
<evidence type="ECO:0000256" key="10">
    <source>
        <dbReference type="ARBA" id="ARBA00048070"/>
    </source>
</evidence>
<keyword evidence="5" id="KW-0547">Nucleotide-binding</keyword>
<dbReference type="GO" id="GO:0005737">
    <property type="term" value="C:cytoplasm"/>
    <property type="evidence" value="ECO:0007669"/>
    <property type="project" value="UniProtKB-ARBA"/>
</dbReference>
<evidence type="ECO:0000256" key="5">
    <source>
        <dbReference type="ARBA" id="ARBA00022741"/>
    </source>
</evidence>
<evidence type="ECO:0000313" key="13">
    <source>
        <dbReference type="EMBL" id="EEH52185.1"/>
    </source>
</evidence>
<dbReference type="UniPathway" id="UPA00109">
    <property type="reaction ID" value="UER00182"/>
</dbReference>
<evidence type="ECO:0000256" key="4">
    <source>
        <dbReference type="ARBA" id="ARBA00022723"/>
    </source>
</evidence>
<comment type="catalytic activity">
    <reaction evidence="10">
        <text>beta-D-fructose 6-phosphate + ATP = beta-D-fructose 1,6-bisphosphate + ADP + H(+)</text>
        <dbReference type="Rhea" id="RHEA:16109"/>
        <dbReference type="ChEBI" id="CHEBI:15378"/>
        <dbReference type="ChEBI" id="CHEBI:30616"/>
        <dbReference type="ChEBI" id="CHEBI:32966"/>
        <dbReference type="ChEBI" id="CHEBI:57634"/>
        <dbReference type="ChEBI" id="CHEBI:456216"/>
        <dbReference type="EC" id="2.7.1.11"/>
    </reaction>
</comment>
<feature type="compositionally biased region" description="Low complexity" evidence="11">
    <location>
        <begin position="64"/>
        <end position="82"/>
    </location>
</feature>
<evidence type="ECO:0000256" key="2">
    <source>
        <dbReference type="ARBA" id="ARBA00002659"/>
    </source>
</evidence>
<dbReference type="GeneID" id="9689075"/>
<evidence type="ECO:0000256" key="8">
    <source>
        <dbReference type="ARBA" id="ARBA00022842"/>
    </source>
</evidence>
<dbReference type="OrthoDB" id="537915at2759"/>
<keyword evidence="3" id="KW-0808">Transferase</keyword>
<evidence type="ECO:0000256" key="7">
    <source>
        <dbReference type="ARBA" id="ARBA00022840"/>
    </source>
</evidence>
<feature type="region of interest" description="Disordered" evidence="11">
    <location>
        <begin position="1"/>
        <end position="87"/>
    </location>
</feature>
<evidence type="ECO:0000256" key="6">
    <source>
        <dbReference type="ARBA" id="ARBA00022777"/>
    </source>
</evidence>
<reference evidence="13 14" key="1">
    <citation type="journal article" date="2009" name="Science">
        <title>Green evolution and dynamic adaptations revealed by genomes of the marine picoeukaryotes Micromonas.</title>
        <authorList>
            <person name="Worden A.Z."/>
            <person name="Lee J.H."/>
            <person name="Mock T."/>
            <person name="Rouze P."/>
            <person name="Simmons M.P."/>
            <person name="Aerts A.L."/>
            <person name="Allen A.E."/>
            <person name="Cuvelier M.L."/>
            <person name="Derelle E."/>
            <person name="Everett M.V."/>
            <person name="Foulon E."/>
            <person name="Grimwood J."/>
            <person name="Gundlach H."/>
            <person name="Henrissat B."/>
            <person name="Napoli C."/>
            <person name="McDonald S.M."/>
            <person name="Parker M.S."/>
            <person name="Rombauts S."/>
            <person name="Salamov A."/>
            <person name="Von Dassow P."/>
            <person name="Badger J.H."/>
            <person name="Coutinho P.M."/>
            <person name="Demir E."/>
            <person name="Dubchak I."/>
            <person name="Gentemann C."/>
            <person name="Eikrem W."/>
            <person name="Gready J.E."/>
            <person name="John U."/>
            <person name="Lanier W."/>
            <person name="Lindquist E.A."/>
            <person name="Lucas S."/>
            <person name="Mayer K.F."/>
            <person name="Moreau H."/>
            <person name="Not F."/>
            <person name="Otillar R."/>
            <person name="Panaud O."/>
            <person name="Pangilinan J."/>
            <person name="Paulsen I."/>
            <person name="Piegu B."/>
            <person name="Poliakov A."/>
            <person name="Robbens S."/>
            <person name="Schmutz J."/>
            <person name="Toulza E."/>
            <person name="Wyss T."/>
            <person name="Zelensky A."/>
            <person name="Zhou K."/>
            <person name="Armbrust E.V."/>
            <person name="Bhattacharya D."/>
            <person name="Goodenough U.W."/>
            <person name="Van de Peer Y."/>
            <person name="Grigoriev I.V."/>
        </authorList>
    </citation>
    <scope>NUCLEOTIDE SEQUENCE [LARGE SCALE GENOMIC DNA]</scope>
    <source>
        <strain evidence="13 14">CCMP1545</strain>
    </source>
</reference>
<keyword evidence="14" id="KW-1185">Reference proteome</keyword>
<evidence type="ECO:0000256" key="11">
    <source>
        <dbReference type="SAM" id="MobiDB-lite"/>
    </source>
</evidence>
<dbReference type="PANTHER" id="PTHR45770">
    <property type="entry name" value="ATP-DEPENDENT 6-PHOSPHOFRUCTOKINASE 1"/>
    <property type="match status" value="1"/>
</dbReference>
<keyword evidence="9" id="KW-0324">Glycolysis</keyword>
<evidence type="ECO:0000256" key="9">
    <source>
        <dbReference type="ARBA" id="ARBA00023152"/>
    </source>
</evidence>
<dbReference type="InterPro" id="IPR000023">
    <property type="entry name" value="Phosphofructokinase_dom"/>
</dbReference>
<dbReference type="RefSeq" id="XP_003063812.1">
    <property type="nucleotide sequence ID" value="XM_003063766.1"/>
</dbReference>
<dbReference type="Proteomes" id="UP000001876">
    <property type="component" value="Unassembled WGS sequence"/>
</dbReference>
<dbReference type="OMA" id="DYCIGFS"/>
<keyword evidence="7" id="KW-0067">ATP-binding</keyword>
<dbReference type="Pfam" id="PF00365">
    <property type="entry name" value="PFK"/>
    <property type="match status" value="1"/>
</dbReference>
<evidence type="ECO:0000256" key="1">
    <source>
        <dbReference type="ARBA" id="ARBA00001946"/>
    </source>
</evidence>
<keyword evidence="6 13" id="KW-0418">Kinase</keyword>
<feature type="domain" description="Phosphofructokinase" evidence="12">
    <location>
        <begin position="216"/>
        <end position="514"/>
    </location>
</feature>
<dbReference type="Gene3D" id="3.40.50.450">
    <property type="match status" value="1"/>
</dbReference>
<name>C1N6Y4_MICPC</name>
<dbReference type="FunFam" id="3.40.50.450:FF:000002">
    <property type="entry name" value="ATP-dependent 6-phosphofructokinase"/>
    <property type="match status" value="1"/>
</dbReference>
<dbReference type="SUPFAM" id="SSF53784">
    <property type="entry name" value="Phosphofructokinase"/>
    <property type="match status" value="1"/>
</dbReference>